<dbReference type="InterPro" id="IPR051906">
    <property type="entry name" value="TolC-like"/>
</dbReference>
<evidence type="ECO:0000256" key="6">
    <source>
        <dbReference type="ARBA" id="ARBA00023136"/>
    </source>
</evidence>
<comment type="similarity">
    <text evidence="2">Belongs to the outer membrane factor (OMF) (TC 1.B.17) family.</text>
</comment>
<protein>
    <submittedName>
        <fullName evidence="9">TolC family protein</fullName>
    </submittedName>
</protein>
<evidence type="ECO:0000313" key="9">
    <source>
        <dbReference type="EMBL" id="MCF8713424.1"/>
    </source>
</evidence>
<comment type="subcellular location">
    <subcellularLocation>
        <location evidence="1">Cell outer membrane</location>
    </subcellularLocation>
</comment>
<dbReference type="Gene3D" id="1.20.1600.10">
    <property type="entry name" value="Outer membrane efflux proteins (OEP)"/>
    <property type="match status" value="1"/>
</dbReference>
<evidence type="ECO:0000313" key="10">
    <source>
        <dbReference type="Proteomes" id="UP000829517"/>
    </source>
</evidence>
<evidence type="ECO:0000256" key="1">
    <source>
        <dbReference type="ARBA" id="ARBA00004442"/>
    </source>
</evidence>
<comment type="caution">
    <text evidence="9">The sequence shown here is derived from an EMBL/GenBank/DDBJ whole genome shotgun (WGS) entry which is preliminary data.</text>
</comment>
<proteinExistence type="inferred from homology"/>
<dbReference type="InterPro" id="IPR003423">
    <property type="entry name" value="OMP_efflux"/>
</dbReference>
<evidence type="ECO:0000256" key="5">
    <source>
        <dbReference type="ARBA" id="ARBA00022692"/>
    </source>
</evidence>
<keyword evidence="3" id="KW-0813">Transport</keyword>
<organism evidence="9 10">
    <name type="scientific">Joostella atrarenae</name>
    <dbReference type="NCBI Taxonomy" id="679257"/>
    <lineage>
        <taxon>Bacteria</taxon>
        <taxon>Pseudomonadati</taxon>
        <taxon>Bacteroidota</taxon>
        <taxon>Flavobacteriia</taxon>
        <taxon>Flavobacteriales</taxon>
        <taxon>Flavobacteriaceae</taxon>
        <taxon>Joostella</taxon>
    </lineage>
</organism>
<evidence type="ECO:0000256" key="8">
    <source>
        <dbReference type="SAM" id="Coils"/>
    </source>
</evidence>
<evidence type="ECO:0000256" key="4">
    <source>
        <dbReference type="ARBA" id="ARBA00022452"/>
    </source>
</evidence>
<keyword evidence="10" id="KW-1185">Reference proteome</keyword>
<name>A0ABS9IZ14_9FLAO</name>
<dbReference type="Proteomes" id="UP000829517">
    <property type="component" value="Unassembled WGS sequence"/>
</dbReference>
<keyword evidence="8" id="KW-0175">Coiled coil</keyword>
<keyword evidence="7" id="KW-0998">Cell outer membrane</keyword>
<dbReference type="Pfam" id="PF02321">
    <property type="entry name" value="OEP"/>
    <property type="match status" value="1"/>
</dbReference>
<dbReference type="SUPFAM" id="SSF56954">
    <property type="entry name" value="Outer membrane efflux proteins (OEP)"/>
    <property type="match status" value="1"/>
</dbReference>
<dbReference type="RefSeq" id="WP_236957395.1">
    <property type="nucleotide sequence ID" value="NZ_JAETXX010000001.1"/>
</dbReference>
<gene>
    <name evidence="9" type="ORF">JM658_01165</name>
</gene>
<reference evidence="9 10" key="1">
    <citation type="submission" date="2021-01" db="EMBL/GenBank/DDBJ databases">
        <title>Genome sequencing of Joostella atrarenae M1-2 (= KCTC 23194).</title>
        <authorList>
            <person name="Zakaria M.R."/>
            <person name="Lam M.Q."/>
            <person name="Chong C.S."/>
        </authorList>
    </citation>
    <scope>NUCLEOTIDE SEQUENCE [LARGE SCALE GENOMIC DNA]</scope>
    <source>
        <strain evidence="9 10">M1-2</strain>
    </source>
</reference>
<dbReference type="PANTHER" id="PTHR30026:SF20">
    <property type="entry name" value="OUTER MEMBRANE PROTEIN TOLC"/>
    <property type="match status" value="1"/>
</dbReference>
<keyword evidence="6" id="KW-0472">Membrane</keyword>
<feature type="coiled-coil region" evidence="8">
    <location>
        <begin position="358"/>
        <end position="385"/>
    </location>
</feature>
<sequence>MRKYYIIAILLLITTLGFSQEKKYSFSMEEAINFALDSSYTAINSRRDIAISLKKKWETTAAGLPQINGAVDYQNQIKQPVTLIPGEIAGAEPGTFVPVTFGTKQNMSLTGTLTQLIFDGSYLVGLQAAKVFVDYNENANEKTLLEVRKGVINAYGGVLLTEESVAIFEKNLVTLKDNLNEAQAMYDNGFAEEEDVEQLQITTAQIQNQLSNSKRMESIAKQMLNLALGIPVDAEVNLEDSLETLTIESVSLALTETSFDFEDNVDYRIAKNLTEQRELEVKLEKSKALPTINGFINYGTAAYDNDFIFFENETSWFQSSILGLSMNIPIFSSLQRSARTQQAKIALDQSKTDFIQAKQQINLDLDRAKSNYKFAIENYHTAESNLGLAERIEKKNLIKYREGITTSFDLRQAQTQLYTAQQEYINSMLDVIETKATLETVLNTPQLSTRNESAKK</sequence>
<evidence type="ECO:0000256" key="7">
    <source>
        <dbReference type="ARBA" id="ARBA00023237"/>
    </source>
</evidence>
<evidence type="ECO:0000256" key="2">
    <source>
        <dbReference type="ARBA" id="ARBA00007613"/>
    </source>
</evidence>
<keyword evidence="4" id="KW-1134">Transmembrane beta strand</keyword>
<dbReference type="PANTHER" id="PTHR30026">
    <property type="entry name" value="OUTER MEMBRANE PROTEIN TOLC"/>
    <property type="match status" value="1"/>
</dbReference>
<dbReference type="EMBL" id="JAETXX010000001">
    <property type="protein sequence ID" value="MCF8713424.1"/>
    <property type="molecule type" value="Genomic_DNA"/>
</dbReference>
<accession>A0ABS9IZ14</accession>
<keyword evidence="5" id="KW-0812">Transmembrane</keyword>
<evidence type="ECO:0000256" key="3">
    <source>
        <dbReference type="ARBA" id="ARBA00022448"/>
    </source>
</evidence>